<dbReference type="RefSeq" id="WP_121280473.1">
    <property type="nucleotide sequence ID" value="NZ_RBZV01000010.1"/>
</dbReference>
<dbReference type="Proteomes" id="UP000280434">
    <property type="component" value="Unassembled WGS sequence"/>
</dbReference>
<dbReference type="Pfam" id="PF00450">
    <property type="entry name" value="Peptidase_S10"/>
    <property type="match status" value="1"/>
</dbReference>
<evidence type="ECO:0000313" key="4">
    <source>
        <dbReference type="Proteomes" id="UP000280434"/>
    </source>
</evidence>
<dbReference type="EMBL" id="RBZV01000010">
    <property type="protein sequence ID" value="RKP45190.1"/>
    <property type="molecule type" value="Genomic_DNA"/>
</dbReference>
<dbReference type="Gene3D" id="3.40.50.1820">
    <property type="entry name" value="alpha/beta hydrolase"/>
    <property type="match status" value="1"/>
</dbReference>
<evidence type="ECO:0000256" key="2">
    <source>
        <dbReference type="SAM" id="SignalP"/>
    </source>
</evidence>
<evidence type="ECO:0000256" key="1">
    <source>
        <dbReference type="SAM" id="MobiDB-lite"/>
    </source>
</evidence>
<feature type="chain" id="PRO_5019869569" evidence="2">
    <location>
        <begin position="32"/>
        <end position="573"/>
    </location>
</feature>
<feature type="compositionally biased region" description="Low complexity" evidence="1">
    <location>
        <begin position="77"/>
        <end position="96"/>
    </location>
</feature>
<sequence>MSLPFALQPRVARTILATTLCACALTSFASATSAAIADEELDQEIPEHAHSEAREIPPPAVAATASSAASGVVASSSATAASPPSSPAASATAVPPEQASVSRHSLRVDGHKLDYTATAGNLLLRDTKGEAEASVFYVAYTVPTKDSAQRPVTFLFNGGPGAASIFLLMGSVGPKRVHTASPAATPPAPYVLADNPDTLLNQSDLVFIDAVGTGFSKTVGRATGKRFWGVDDDLDAFVRFIDRYLTTNRRWNSPKFLVGESYGATRAAMLAYRLGQHEIALNGVVLLSAALNANVHAPGYDLAAVGDVPTYAAIAWYHDKLPLPKPPDLPAFLDEVRTFAAGPYASALAQGDTLPDAQRDAVAAQLARYIGLEVQTILGARLRIRPSQFRKQLLQAHRHSVGRYDGRVEGVDTDNASDTPDYDASERYITSAFDAALHQHLAQDLHYEAREPYRVFNDTVSAMWDWKHRQWWGERLQLPYAAGDLAEAMRQNPHLRVLSANGYFDLATPFFSTEYDLTHMALEPSLQANLRITHYASGHMIYLDDAALRALKADMTDLYNAALHASNVPKTAY</sequence>
<feature type="signal peptide" evidence="2">
    <location>
        <begin position="1"/>
        <end position="31"/>
    </location>
</feature>
<keyword evidence="4" id="KW-1185">Reference proteome</keyword>
<comment type="caution">
    <text evidence="3">The sequence shown here is derived from an EMBL/GenBank/DDBJ whole genome shotgun (WGS) entry which is preliminary data.</text>
</comment>
<protein>
    <submittedName>
        <fullName evidence="3">Peptidase S10</fullName>
    </submittedName>
</protein>
<organism evidence="3 4">
    <name type="scientific">Trinickia fusca</name>
    <dbReference type="NCBI Taxonomy" id="2419777"/>
    <lineage>
        <taxon>Bacteria</taxon>
        <taxon>Pseudomonadati</taxon>
        <taxon>Pseudomonadota</taxon>
        <taxon>Betaproteobacteria</taxon>
        <taxon>Burkholderiales</taxon>
        <taxon>Burkholderiaceae</taxon>
        <taxon>Trinickia</taxon>
    </lineage>
</organism>
<dbReference type="AlphaFoldDB" id="A0A494X4B7"/>
<keyword evidence="2" id="KW-0732">Signal</keyword>
<proteinExistence type="predicted"/>
<gene>
    <name evidence="3" type="ORF">D7S89_20365</name>
</gene>
<dbReference type="GO" id="GO:0004185">
    <property type="term" value="F:serine-type carboxypeptidase activity"/>
    <property type="evidence" value="ECO:0007669"/>
    <property type="project" value="InterPro"/>
</dbReference>
<accession>A0A494X4B7</accession>
<dbReference type="InterPro" id="IPR001563">
    <property type="entry name" value="Peptidase_S10"/>
</dbReference>
<dbReference type="GO" id="GO:0006508">
    <property type="term" value="P:proteolysis"/>
    <property type="evidence" value="ECO:0007669"/>
    <property type="project" value="InterPro"/>
</dbReference>
<dbReference type="SUPFAM" id="SSF53474">
    <property type="entry name" value="alpha/beta-Hydrolases"/>
    <property type="match status" value="1"/>
</dbReference>
<feature type="region of interest" description="Disordered" evidence="1">
    <location>
        <begin position="77"/>
        <end position="106"/>
    </location>
</feature>
<dbReference type="InterPro" id="IPR029058">
    <property type="entry name" value="AB_hydrolase_fold"/>
</dbReference>
<name>A0A494X4B7_9BURK</name>
<reference evidence="3 4" key="1">
    <citation type="submission" date="2018-10" db="EMBL/GenBank/DDBJ databases">
        <title>Paraburkholderia sp. 7MK8-2, isolated from soil.</title>
        <authorList>
            <person name="Gao Z.-H."/>
            <person name="Qiu L.-H."/>
        </authorList>
    </citation>
    <scope>NUCLEOTIDE SEQUENCE [LARGE SCALE GENOMIC DNA]</scope>
    <source>
        <strain evidence="3 4">7MK8-2</strain>
    </source>
</reference>
<evidence type="ECO:0000313" key="3">
    <source>
        <dbReference type="EMBL" id="RKP45190.1"/>
    </source>
</evidence>
<dbReference type="OrthoDB" id="9770107at2"/>